<name>A0A3N7HT36_9BURK</name>
<evidence type="ECO:0000313" key="3">
    <source>
        <dbReference type="Proteomes" id="UP000267464"/>
    </source>
</evidence>
<dbReference type="EMBL" id="QUSW01000002">
    <property type="protein sequence ID" value="RQP25467.1"/>
    <property type="molecule type" value="Genomic_DNA"/>
</dbReference>
<accession>A0A3N7HT36</accession>
<sequence length="62" mass="7436">MLKRSCREVSRLISDMQERPLGRWDRLLLSTHLRICDNCVEFQKQVNFMSQAMGAWRNYSDD</sequence>
<evidence type="ECO:0000313" key="2">
    <source>
        <dbReference type="EMBL" id="RQP25467.1"/>
    </source>
</evidence>
<evidence type="ECO:0000259" key="1">
    <source>
        <dbReference type="Pfam" id="PF13490"/>
    </source>
</evidence>
<protein>
    <submittedName>
        <fullName evidence="2">Zf-HC2 domain-containing protein</fullName>
    </submittedName>
</protein>
<reference evidence="2 3" key="2">
    <citation type="submission" date="2018-12" db="EMBL/GenBank/DDBJ databases">
        <title>Rhizobacter gummiphilus sp. nov., a rubber-degrading bacterium isolated from the soil of a botanical garden in Japan.</title>
        <authorList>
            <person name="Shunsuke S.S."/>
        </authorList>
    </citation>
    <scope>NUCLEOTIDE SEQUENCE [LARGE SCALE GENOMIC DNA]</scope>
    <source>
        <strain evidence="2 3">S-16</strain>
    </source>
</reference>
<reference evidence="2 3" key="1">
    <citation type="submission" date="2018-08" db="EMBL/GenBank/DDBJ databases">
        <authorList>
            <person name="Khan S.A."/>
            <person name="Jeon C.O."/>
            <person name="Chun B.H."/>
            <person name="Jeong S.E."/>
        </authorList>
    </citation>
    <scope>NUCLEOTIDE SEQUENCE [LARGE SCALE GENOMIC DNA]</scope>
    <source>
        <strain evidence="2 3">S-16</strain>
    </source>
</reference>
<dbReference type="OrthoDB" id="8374021at2"/>
<keyword evidence="3" id="KW-1185">Reference proteome</keyword>
<dbReference type="Pfam" id="PF13490">
    <property type="entry name" value="zf-HC2"/>
    <property type="match status" value="1"/>
</dbReference>
<dbReference type="Proteomes" id="UP000267464">
    <property type="component" value="Unassembled WGS sequence"/>
</dbReference>
<organism evidence="2 3">
    <name type="scientific">Piscinibacter terrae</name>
    <dbReference type="NCBI Taxonomy" id="2496871"/>
    <lineage>
        <taxon>Bacteria</taxon>
        <taxon>Pseudomonadati</taxon>
        <taxon>Pseudomonadota</taxon>
        <taxon>Betaproteobacteria</taxon>
        <taxon>Burkholderiales</taxon>
        <taxon>Sphaerotilaceae</taxon>
        <taxon>Piscinibacter</taxon>
    </lineage>
</organism>
<comment type="caution">
    <text evidence="2">The sequence shown here is derived from an EMBL/GenBank/DDBJ whole genome shotgun (WGS) entry which is preliminary data.</text>
</comment>
<proteinExistence type="predicted"/>
<dbReference type="InterPro" id="IPR027383">
    <property type="entry name" value="Znf_put"/>
</dbReference>
<feature type="domain" description="Putative zinc-finger" evidence="1">
    <location>
        <begin position="6"/>
        <end position="39"/>
    </location>
</feature>
<gene>
    <name evidence="2" type="ORF">DZC73_08990</name>
</gene>
<dbReference type="AlphaFoldDB" id="A0A3N7HT36"/>